<dbReference type="EMBL" id="CP030844">
    <property type="protein sequence ID" value="AXC16344.1"/>
    <property type="molecule type" value="Genomic_DNA"/>
</dbReference>
<feature type="transmembrane region" description="Helical" evidence="1">
    <location>
        <begin position="49"/>
        <end position="67"/>
    </location>
</feature>
<evidence type="ECO:0000313" key="4">
    <source>
        <dbReference type="Proteomes" id="UP000253606"/>
    </source>
</evidence>
<evidence type="ECO:0000256" key="1">
    <source>
        <dbReference type="SAM" id="Phobius"/>
    </source>
</evidence>
<geneLocation type="plasmid" evidence="4">
    <name>pacpol4</name>
</geneLocation>
<evidence type="ECO:0000313" key="3">
    <source>
        <dbReference type="EMBL" id="AXC16344.1"/>
    </source>
</evidence>
<proteinExistence type="predicted"/>
<dbReference type="EMBL" id="CP030843">
    <property type="protein sequence ID" value="AXC16328.1"/>
    <property type="molecule type" value="Genomic_DNA"/>
</dbReference>
<dbReference type="Proteomes" id="UP000253606">
    <property type="component" value="Plasmid pACPOL4"/>
</dbReference>
<geneLocation type="plasmid" evidence="4">
    <name>pacpol3</name>
</geneLocation>
<keyword evidence="3" id="KW-0614">Plasmid</keyword>
<protein>
    <submittedName>
        <fullName evidence="3">Putative membrane protein</fullName>
    </submittedName>
</protein>
<gene>
    <name evidence="2" type="ORF">ACPOL_7136</name>
    <name evidence="3" type="ORF">ACPOL_7152</name>
</gene>
<feature type="transmembrane region" description="Helical" evidence="1">
    <location>
        <begin position="74"/>
        <end position="95"/>
    </location>
</feature>
<reference evidence="3 4" key="1">
    <citation type="journal article" date="2018" name="Front. Microbiol.">
        <title>Hydrolytic Capabilities as a Key to Environmental Success: Chitinolytic and Cellulolytic Acidobacteria From Acidic Sub-arctic Soils and Boreal Peatlands.</title>
        <authorList>
            <person name="Belova S.E."/>
            <person name="Ravin N.V."/>
            <person name="Pankratov T.A."/>
            <person name="Rakitin A.L."/>
            <person name="Ivanova A.A."/>
            <person name="Beletsky A.V."/>
            <person name="Mardanov A.V."/>
            <person name="Sinninghe Damste J.S."/>
            <person name="Dedysh S.N."/>
        </authorList>
    </citation>
    <scope>NUCLEOTIDE SEQUENCE [LARGE SCALE GENOMIC DNA]</scope>
    <source>
        <strain evidence="3 4">SBC82</strain>
        <plasmid evidence="3">pACPOL3</plasmid>
        <plasmid evidence="4">pacpol3</plasmid>
        <plasmid evidence="2">pACPOL4</plasmid>
        <plasmid evidence="4">pacpol4</plasmid>
    </source>
</reference>
<feature type="transmembrane region" description="Helical" evidence="1">
    <location>
        <begin position="7"/>
        <end position="29"/>
    </location>
</feature>
<sequence>MAIAKWIVAFVAVYGFGGVFADFVVPATARMHMKNPHWPPHAKFHNGQTMLMGVFAGTLSLCCVFAVRPLTLPWFFAGTAAASLYWVGLAFAQVFPGTAWHDPEFDAEVSHPVGLDPQQLLGYILCLLLIVALGLALWLR</sequence>
<keyword evidence="4" id="KW-1185">Reference proteome</keyword>
<evidence type="ECO:0000313" key="2">
    <source>
        <dbReference type="EMBL" id="AXC16328.1"/>
    </source>
</evidence>
<dbReference type="OrthoDB" id="122427at2"/>
<keyword evidence="1" id="KW-0812">Transmembrane</keyword>
<keyword evidence="1" id="KW-0472">Membrane</keyword>
<accession>A0A2Z5GC90</accession>
<dbReference type="InterPro" id="IPR046580">
    <property type="entry name" value="DUF6640"/>
</dbReference>
<feature type="transmembrane region" description="Helical" evidence="1">
    <location>
        <begin position="120"/>
        <end position="139"/>
    </location>
</feature>
<geneLocation type="plasmid" evidence="2">
    <name>pACPOL4</name>
</geneLocation>
<dbReference type="Proteomes" id="UP000253606">
    <property type="component" value="Plasmid pACPOL3"/>
</dbReference>
<dbReference type="KEGG" id="abas:ACPOL_7152"/>
<name>A0A2Z5GC90_9BACT</name>
<keyword evidence="1" id="KW-1133">Transmembrane helix</keyword>
<organism evidence="3 4">
    <name type="scientific">Acidisarcina polymorpha</name>
    <dbReference type="NCBI Taxonomy" id="2211140"/>
    <lineage>
        <taxon>Bacteria</taxon>
        <taxon>Pseudomonadati</taxon>
        <taxon>Acidobacteriota</taxon>
        <taxon>Terriglobia</taxon>
        <taxon>Terriglobales</taxon>
        <taxon>Acidobacteriaceae</taxon>
        <taxon>Acidisarcina</taxon>
    </lineage>
</organism>
<dbReference type="RefSeq" id="WP_114211477.1">
    <property type="nucleotide sequence ID" value="NZ_CP030843.1"/>
</dbReference>
<dbReference type="KEGG" id="abas:ACPOL_7136"/>
<geneLocation type="plasmid" evidence="3">
    <name>pACPOL3</name>
</geneLocation>
<dbReference type="AlphaFoldDB" id="A0A2Z5GC90"/>
<dbReference type="Pfam" id="PF20345">
    <property type="entry name" value="DUF6640"/>
    <property type="match status" value="1"/>
</dbReference>